<feature type="region of interest" description="Disordered" evidence="1">
    <location>
        <begin position="61"/>
        <end position="84"/>
    </location>
</feature>
<reference evidence="4" key="1">
    <citation type="submission" date="2025-08" db="UniProtKB">
        <authorList>
            <consortium name="RefSeq"/>
        </authorList>
    </citation>
    <scope>IDENTIFICATION</scope>
    <source>
        <tissue evidence="4">Fruit stalk</tissue>
    </source>
</reference>
<dbReference type="GeneID" id="111309912"/>
<dbReference type="AlphaFoldDB" id="A0A6P6AIF7"/>
<keyword evidence="3" id="KW-1185">Reference proteome</keyword>
<evidence type="ECO:0000313" key="3">
    <source>
        <dbReference type="Proteomes" id="UP000515121"/>
    </source>
</evidence>
<keyword evidence="2" id="KW-0812">Transmembrane</keyword>
<name>A0A6P6AIF7_DURZI</name>
<feature type="compositionally biased region" description="Polar residues" evidence="1">
    <location>
        <begin position="61"/>
        <end position="83"/>
    </location>
</feature>
<dbReference type="KEGG" id="dzi:111309912"/>
<keyword evidence="2" id="KW-0472">Membrane</keyword>
<keyword evidence="2" id="KW-1133">Transmembrane helix</keyword>
<dbReference type="OrthoDB" id="783284at2759"/>
<gene>
    <name evidence="4" type="primary">LOC111309912</name>
</gene>
<evidence type="ECO:0000313" key="4">
    <source>
        <dbReference type="RefSeq" id="XP_022764665.1"/>
    </source>
</evidence>
<evidence type="ECO:0000256" key="2">
    <source>
        <dbReference type="SAM" id="Phobius"/>
    </source>
</evidence>
<sequence>MAYSLCAASVTLPPSQELHLRFQPQKPRPKLAATRIRPSPFTFCFKVKFERRLSLFGVFASNSNPSSGDSITEESGATRSGDTAQGPPFLTILAGFLVFFLICWMLGSIIMRLIGVILKLLPK</sequence>
<dbReference type="RefSeq" id="XP_022764665.1">
    <property type="nucleotide sequence ID" value="XM_022908930.1"/>
</dbReference>
<protein>
    <submittedName>
        <fullName evidence="4">Uncharacterized protein LOC111309912</fullName>
    </submittedName>
</protein>
<proteinExistence type="predicted"/>
<dbReference type="Proteomes" id="UP000515121">
    <property type="component" value="Unplaced"/>
</dbReference>
<accession>A0A6P6AIF7</accession>
<feature type="transmembrane region" description="Helical" evidence="2">
    <location>
        <begin position="89"/>
        <end position="114"/>
    </location>
</feature>
<evidence type="ECO:0000256" key="1">
    <source>
        <dbReference type="SAM" id="MobiDB-lite"/>
    </source>
</evidence>
<organism evidence="3 4">
    <name type="scientific">Durio zibethinus</name>
    <name type="common">Durian</name>
    <dbReference type="NCBI Taxonomy" id="66656"/>
    <lineage>
        <taxon>Eukaryota</taxon>
        <taxon>Viridiplantae</taxon>
        <taxon>Streptophyta</taxon>
        <taxon>Embryophyta</taxon>
        <taxon>Tracheophyta</taxon>
        <taxon>Spermatophyta</taxon>
        <taxon>Magnoliopsida</taxon>
        <taxon>eudicotyledons</taxon>
        <taxon>Gunneridae</taxon>
        <taxon>Pentapetalae</taxon>
        <taxon>rosids</taxon>
        <taxon>malvids</taxon>
        <taxon>Malvales</taxon>
        <taxon>Malvaceae</taxon>
        <taxon>Helicteroideae</taxon>
        <taxon>Durio</taxon>
    </lineage>
</organism>